<evidence type="ECO:0000313" key="1">
    <source>
        <dbReference type="EMBL" id="CAD0157119.1"/>
    </source>
</evidence>
<dbReference type="Proteomes" id="UP000509120">
    <property type="component" value="Chromosome"/>
</dbReference>
<accession>A0AAU9H9P3</accession>
<gene>
    <name evidence="1" type="ORF">STHERMO_1802</name>
</gene>
<organism evidence="1 2">
    <name type="scientific">Streptococcus thermophilus</name>
    <dbReference type="NCBI Taxonomy" id="1308"/>
    <lineage>
        <taxon>Bacteria</taxon>
        <taxon>Bacillati</taxon>
        <taxon>Bacillota</taxon>
        <taxon>Bacilli</taxon>
        <taxon>Lactobacillales</taxon>
        <taxon>Streptococcaceae</taxon>
        <taxon>Streptococcus</taxon>
    </lineage>
</organism>
<dbReference type="AlphaFoldDB" id="A0AAU9H9P3"/>
<proteinExistence type="predicted"/>
<evidence type="ECO:0008006" key="3">
    <source>
        <dbReference type="Google" id="ProtNLM"/>
    </source>
</evidence>
<protein>
    <recommendedName>
        <fullName evidence="3">Mobile element protein</fullName>
    </recommendedName>
</protein>
<evidence type="ECO:0000313" key="2">
    <source>
        <dbReference type="Proteomes" id="UP000509120"/>
    </source>
</evidence>
<reference evidence="1 2" key="1">
    <citation type="submission" date="2020-06" db="EMBL/GenBank/DDBJ databases">
        <authorList>
            <person name="Chuat V."/>
        </authorList>
    </citation>
    <scope>NUCLEOTIDE SEQUENCE [LARGE SCALE GENOMIC DNA]</scope>
    <source>
        <strain evidence="1">STH_CIRM_1046</strain>
    </source>
</reference>
<name>A0AAU9H9P3_STRTR</name>
<sequence length="49" mass="5990">MPKSYRVMFISLSYVYGYQGYKVRQVVTFMSLLFYRLPIYNKIHRLCTD</sequence>
<dbReference type="EMBL" id="LR822030">
    <property type="protein sequence ID" value="CAD0157119.1"/>
    <property type="molecule type" value="Genomic_DNA"/>
</dbReference>